<evidence type="ECO:0000313" key="1">
    <source>
        <dbReference type="EMBL" id="RXJ45775.1"/>
    </source>
</evidence>
<evidence type="ECO:0000313" key="2">
    <source>
        <dbReference type="Proteomes" id="UP000289792"/>
    </source>
</evidence>
<accession>A0A4Q0XD53</accession>
<dbReference type="OrthoDB" id="1446822at2"/>
<dbReference type="Proteomes" id="UP000289792">
    <property type="component" value="Unassembled WGS sequence"/>
</dbReference>
<dbReference type="EMBL" id="SDDZ01000010">
    <property type="protein sequence ID" value="RXJ45775.1"/>
    <property type="molecule type" value="Genomic_DNA"/>
</dbReference>
<protein>
    <recommendedName>
        <fullName evidence="3">Lipoprotein</fullName>
    </recommendedName>
</protein>
<organism evidence="1 2">
    <name type="scientific">Gelidibacter gilvus</name>
    <dbReference type="NCBI Taxonomy" id="59602"/>
    <lineage>
        <taxon>Bacteria</taxon>
        <taxon>Pseudomonadati</taxon>
        <taxon>Bacteroidota</taxon>
        <taxon>Flavobacteriia</taxon>
        <taxon>Flavobacteriales</taxon>
        <taxon>Flavobacteriaceae</taxon>
        <taxon>Gelidibacter</taxon>
    </lineage>
</organism>
<comment type="caution">
    <text evidence="1">The sequence shown here is derived from an EMBL/GenBank/DDBJ whole genome shotgun (WGS) entry which is preliminary data.</text>
</comment>
<reference evidence="1 2" key="1">
    <citation type="submission" date="2019-01" db="EMBL/GenBank/DDBJ databases">
        <title>Genome sequence of the Antarctic species Gelidibacter gilvus ACAM 158(T).</title>
        <authorList>
            <person name="Bowman J.P."/>
        </authorList>
    </citation>
    <scope>NUCLEOTIDE SEQUENCE [LARGE SCALE GENOMIC DNA]</scope>
    <source>
        <strain evidence="1 2">IC158</strain>
    </source>
</reference>
<dbReference type="PROSITE" id="PS51257">
    <property type="entry name" value="PROKAR_LIPOPROTEIN"/>
    <property type="match status" value="1"/>
</dbReference>
<gene>
    <name evidence="1" type="ORF">ESZ48_14425</name>
</gene>
<name>A0A4Q0XD53_9FLAO</name>
<dbReference type="AlphaFoldDB" id="A0A4Q0XD53"/>
<proteinExistence type="predicted"/>
<dbReference type="RefSeq" id="WP_129018207.1">
    <property type="nucleotide sequence ID" value="NZ_SDDZ01000010.1"/>
</dbReference>
<keyword evidence="2" id="KW-1185">Reference proteome</keyword>
<sequence>MKKTAYLLILLLTLGCSKSDDTQEEVSVCLEKNFLETFVVEPNDCFTFKDRPGLTFTFLGFEPYTKTHPSNGPHAIISTRLEEGNETYEYFGSMVYAGHDRENPIFSGPVNTGVKKISYTIFFDTIEFTETATQFIFHRATVRFGYYDSEFDRNSGVTKSKF</sequence>
<evidence type="ECO:0008006" key="3">
    <source>
        <dbReference type="Google" id="ProtNLM"/>
    </source>
</evidence>